<dbReference type="GO" id="GO:0019867">
    <property type="term" value="C:outer membrane"/>
    <property type="evidence" value="ECO:0007669"/>
    <property type="project" value="InterPro"/>
</dbReference>
<evidence type="ECO:0000259" key="7">
    <source>
        <dbReference type="PROSITE" id="PS51779"/>
    </source>
</evidence>
<feature type="domain" description="POTRA" evidence="7">
    <location>
        <begin position="265"/>
        <end position="350"/>
    </location>
</feature>
<dbReference type="InterPro" id="IPR010827">
    <property type="entry name" value="BamA/TamA_POTRA"/>
</dbReference>
<evidence type="ECO:0000256" key="2">
    <source>
        <dbReference type="ARBA" id="ARBA00022452"/>
    </source>
</evidence>
<protein>
    <recommendedName>
        <fullName evidence="7">POTRA domain-containing protein</fullName>
    </recommendedName>
</protein>
<keyword evidence="4" id="KW-0732">Signal</keyword>
<dbReference type="Gene3D" id="2.40.160.50">
    <property type="entry name" value="membrane protein fhac: a member of the omp85/tpsb transporter family"/>
    <property type="match status" value="1"/>
</dbReference>
<name>A0A381PJC4_9ZZZZ</name>
<reference evidence="8" key="1">
    <citation type="submission" date="2018-05" db="EMBL/GenBank/DDBJ databases">
        <authorList>
            <person name="Lanie J.A."/>
            <person name="Ng W.-L."/>
            <person name="Kazmierczak K.M."/>
            <person name="Andrzejewski T.M."/>
            <person name="Davidsen T.M."/>
            <person name="Wayne K.J."/>
            <person name="Tettelin H."/>
            <person name="Glass J.I."/>
            <person name="Rusch D."/>
            <person name="Podicherti R."/>
            <person name="Tsui H.-C.T."/>
            <person name="Winkler M.E."/>
        </authorList>
    </citation>
    <scope>NUCLEOTIDE SEQUENCE</scope>
</reference>
<evidence type="ECO:0000256" key="3">
    <source>
        <dbReference type="ARBA" id="ARBA00022692"/>
    </source>
</evidence>
<evidence type="ECO:0000256" key="4">
    <source>
        <dbReference type="ARBA" id="ARBA00022729"/>
    </source>
</evidence>
<evidence type="ECO:0000313" key="8">
    <source>
        <dbReference type="EMBL" id="SUZ66724.1"/>
    </source>
</evidence>
<organism evidence="8">
    <name type="scientific">marine metagenome</name>
    <dbReference type="NCBI Taxonomy" id="408172"/>
    <lineage>
        <taxon>unclassified sequences</taxon>
        <taxon>metagenomes</taxon>
        <taxon>ecological metagenomes</taxon>
    </lineage>
</organism>
<keyword evidence="2" id="KW-1134">Transmembrane beta strand</keyword>
<evidence type="ECO:0000256" key="5">
    <source>
        <dbReference type="ARBA" id="ARBA00023136"/>
    </source>
</evidence>
<dbReference type="InterPro" id="IPR039910">
    <property type="entry name" value="D15-like"/>
</dbReference>
<dbReference type="InterPro" id="IPR034746">
    <property type="entry name" value="POTRA"/>
</dbReference>
<dbReference type="Pfam" id="PF07244">
    <property type="entry name" value="POTRA"/>
    <property type="match status" value="4"/>
</dbReference>
<dbReference type="GO" id="GO:0071709">
    <property type="term" value="P:membrane assembly"/>
    <property type="evidence" value="ECO:0007669"/>
    <property type="project" value="InterPro"/>
</dbReference>
<sequence length="828" mass="94291">MLSFSISAQEKSFIKGNEYILEEISVSGLKSFNEQTVVTYTGLRKGQKIRIPGEEISAIINKLWKLDLFSDINFYLKNIDGEKASIEIVIEELPTLSEYKITGLKKSKIETIVSETELKKGKKITQNFLKTTKNYIVNKYKKDGFLNTKVSIDIKPDTTEVNYSKMLIHVDLGDKVKIDKINFVGNEIFKSKKLKKQMKNTKTKFLGRFWKKSKFIEKDYKEDLTSILDFYKEKGYRDARIKKDSVIIDKKNITLNLDMQEGNKYYIGKISFLGNTVYSDTQLARVLGLYTGDTYNGVLLKKRIADNTKPDGEDLTNLYQNNGYLFSTINPVEVSAINDTINFEIRIIEGKPAYFNKISVVGNTRTNDHVIYRELRSKPGELYSKDKVVRTVRELGQMGFFDAEQISPDFKNVDPNNGTVDIQYGLVEKGASQVELQGGYGGGGFIGTLGLSFNNFSVRGLKNKAAYKPVPMGDGQSLSLRLQANRFYSTQSFSFSDPWLGGKEPTQFSFSISQTKQFRYDYYTGQANKNQYFKISGLTIGLAKRLRVPDDYFLFSQALSYQFYDMNNYYTGLFTFGDGKSHNIAYTAALTRNNTYTNPVFPMGGSMFEIRGKFTLPYSLFNGVDYADLKNQSEFQNNDGTPDQAKIDQEKYKWLEFYKINFKGSWYTKIIDKFVLKTHAEFGFLGAYNQDRGIIPFDRFFLGGDGMSQYAMDGRETVSMRGYPNQSLSSQDGSTIYNKFSIELRYPITLKPSASIFALTFLESGDGFNSFREFNPFYGKRSLGLGIRIFMPAFGLLGIDFGYGLDNQYAGDLSAHGWETHFVIGQQF</sequence>
<accession>A0A381PJC4</accession>
<keyword evidence="3" id="KW-0812">Transmembrane</keyword>
<feature type="domain" description="POTRA" evidence="7">
    <location>
        <begin position="353"/>
        <end position="429"/>
    </location>
</feature>
<dbReference type="EMBL" id="UINC01000992">
    <property type="protein sequence ID" value="SUZ66724.1"/>
    <property type="molecule type" value="Genomic_DNA"/>
</dbReference>
<dbReference type="Gene3D" id="3.10.20.310">
    <property type="entry name" value="membrane protein fhac"/>
    <property type="match status" value="4"/>
</dbReference>
<keyword evidence="5" id="KW-0472">Membrane</keyword>
<evidence type="ECO:0000256" key="6">
    <source>
        <dbReference type="ARBA" id="ARBA00023237"/>
    </source>
</evidence>
<gene>
    <name evidence="8" type="ORF">METZ01_LOCUS19578</name>
</gene>
<evidence type="ECO:0000256" key="1">
    <source>
        <dbReference type="ARBA" id="ARBA00004370"/>
    </source>
</evidence>
<dbReference type="InterPro" id="IPR023707">
    <property type="entry name" value="OM_assembly_BamA"/>
</dbReference>
<keyword evidence="6" id="KW-0998">Cell outer membrane</keyword>
<comment type="subcellular location">
    <subcellularLocation>
        <location evidence="1">Membrane</location>
    </subcellularLocation>
</comment>
<dbReference type="PANTHER" id="PTHR12815:SF47">
    <property type="entry name" value="TRANSLOCATION AND ASSEMBLY MODULE SUBUNIT TAMA"/>
    <property type="match status" value="1"/>
</dbReference>
<dbReference type="PIRSF" id="PIRSF006076">
    <property type="entry name" value="OM_assembly_OMP85"/>
    <property type="match status" value="1"/>
</dbReference>
<dbReference type="PANTHER" id="PTHR12815">
    <property type="entry name" value="SORTING AND ASSEMBLY MACHINERY SAMM50 PROTEIN FAMILY MEMBER"/>
    <property type="match status" value="1"/>
</dbReference>
<dbReference type="PROSITE" id="PS51779">
    <property type="entry name" value="POTRA"/>
    <property type="match status" value="2"/>
</dbReference>
<proteinExistence type="predicted"/>
<dbReference type="AlphaFoldDB" id="A0A381PJC4"/>